<evidence type="ECO:0000256" key="1">
    <source>
        <dbReference type="ARBA" id="ARBA00022884"/>
    </source>
</evidence>
<feature type="compositionally biased region" description="Low complexity" evidence="3">
    <location>
        <begin position="276"/>
        <end position="287"/>
    </location>
</feature>
<feature type="compositionally biased region" description="Low complexity" evidence="3">
    <location>
        <begin position="404"/>
        <end position="433"/>
    </location>
</feature>
<dbReference type="AlphaFoldDB" id="A0A8T2S1H8"/>
<accession>A0A8T2S1H8</accession>
<dbReference type="Proteomes" id="UP000825935">
    <property type="component" value="Chromosome 23"/>
</dbReference>
<evidence type="ECO:0000313" key="5">
    <source>
        <dbReference type="EMBL" id="KAH7301961.1"/>
    </source>
</evidence>
<dbReference type="OMA" id="NWSEIGE"/>
<proteinExistence type="predicted"/>
<dbReference type="InterPro" id="IPR052462">
    <property type="entry name" value="SLIRP/GR-RBP-like"/>
</dbReference>
<keyword evidence="1 2" id="KW-0694">RNA-binding</keyword>
<feature type="region of interest" description="Disordered" evidence="3">
    <location>
        <begin position="111"/>
        <end position="147"/>
    </location>
</feature>
<evidence type="ECO:0000313" key="6">
    <source>
        <dbReference type="Proteomes" id="UP000825935"/>
    </source>
</evidence>
<comment type="caution">
    <text evidence="5">The sequence shown here is derived from an EMBL/GenBank/DDBJ whole genome shotgun (WGS) entry which is preliminary data.</text>
</comment>
<feature type="domain" description="RRM" evidence="4">
    <location>
        <begin position="35"/>
        <end position="113"/>
    </location>
</feature>
<feature type="compositionally biased region" description="Polar residues" evidence="3">
    <location>
        <begin position="493"/>
        <end position="504"/>
    </location>
</feature>
<dbReference type="PROSITE" id="PS50102">
    <property type="entry name" value="RRM"/>
    <property type="match status" value="1"/>
</dbReference>
<dbReference type="Gene3D" id="3.30.70.330">
    <property type="match status" value="1"/>
</dbReference>
<feature type="region of interest" description="Disordered" evidence="3">
    <location>
        <begin position="335"/>
        <end position="452"/>
    </location>
</feature>
<dbReference type="InterPro" id="IPR000504">
    <property type="entry name" value="RRM_dom"/>
</dbReference>
<evidence type="ECO:0000259" key="4">
    <source>
        <dbReference type="PROSITE" id="PS50102"/>
    </source>
</evidence>
<evidence type="ECO:0000256" key="2">
    <source>
        <dbReference type="PROSITE-ProRule" id="PRU00176"/>
    </source>
</evidence>
<feature type="compositionally biased region" description="Low complexity" evidence="3">
    <location>
        <begin position="124"/>
        <end position="147"/>
    </location>
</feature>
<keyword evidence="6" id="KW-1185">Reference proteome</keyword>
<dbReference type="Pfam" id="PF00076">
    <property type="entry name" value="RRM_1"/>
    <property type="match status" value="1"/>
</dbReference>
<sequence length="657" mass="68451">MAFLLLPRRGMYRRGLTAALHRLHPVYAIARSYSNKLFVGGLSFRSDEESVRRAFSQHGQVVEVKLITDRETGRPKGFGFVTFESEAEAEAARSKMTGQLLDGRVIRVDKAAQSRPSPPPPGPGFNSGSVTGSSFASPVSSSLPPVSEDWGTIPSNVVDFGSVAPPNAAATPALNKTGFDIDASKAFDSSTFGQAAASWPTSTQAVQGVSSSQSAVPSSGSSSTSTHLSYTNNPKSETFGSASTFSANIAGSSDNLTSNAPSMVASSTSIASSAASTFGSSNSGTATVASEPKTFSNNTDLNASTFGAKSFNSSMAATQPGASVDGTVAGRPNITIPSSVSSNSSASDAKSLDSSVTHSASGTTSTAGSPSSGTNSASVTHTSATNVDMPLDKAGGVILPSDASSTPSPSTSGNAITSTNTSSSTTMSSGTNTVNDAGAAPNTSTAHPLNSPVLTSSGTFDFSNFSFNNSTYRDNDPPLPRRRPRPRPRPAAQTMSSDFNSGTGSLLETRSPFGSNNQFAESSIPKPKGTEVDFGLLNITASCPPGMRPQGTFDIYIPDDLPEIPPPEPKPKPKPMSLSMFPLRQLPPLDLPYHTPEADNWSDIGKDPPKYDLSTLFPSMGDLIKKEKEFHWDPFDFDPEATLPPPEEVIIIDSDYD</sequence>
<feature type="compositionally biased region" description="Polar residues" evidence="3">
    <location>
        <begin position="441"/>
        <end position="452"/>
    </location>
</feature>
<evidence type="ECO:0000256" key="3">
    <source>
        <dbReference type="SAM" id="MobiDB-lite"/>
    </source>
</evidence>
<dbReference type="SMART" id="SM00360">
    <property type="entry name" value="RRM"/>
    <property type="match status" value="1"/>
</dbReference>
<reference evidence="5 6" key="1">
    <citation type="submission" date="2021-08" db="EMBL/GenBank/DDBJ databases">
        <title>WGS assembly of Ceratopteris richardii.</title>
        <authorList>
            <person name="Marchant D.B."/>
            <person name="Chen G."/>
            <person name="Jenkins J."/>
            <person name="Shu S."/>
            <person name="Leebens-Mack J."/>
            <person name="Grimwood J."/>
            <person name="Schmutz J."/>
            <person name="Soltis P."/>
            <person name="Soltis D."/>
            <person name="Chen Z.-H."/>
        </authorList>
    </citation>
    <scope>NUCLEOTIDE SEQUENCE [LARGE SCALE GENOMIC DNA]</scope>
    <source>
        <strain evidence="5">Whitten #5841</strain>
        <tissue evidence="5">Leaf</tissue>
    </source>
</reference>
<name>A0A8T2S1H8_CERRI</name>
<feature type="compositionally biased region" description="Low complexity" evidence="3">
    <location>
        <begin position="208"/>
        <end position="226"/>
    </location>
</feature>
<feature type="region of interest" description="Disordered" evidence="3">
    <location>
        <begin position="467"/>
        <end position="504"/>
    </location>
</feature>
<dbReference type="PANTHER" id="PTHR48027">
    <property type="entry name" value="HETEROGENEOUS NUCLEAR RIBONUCLEOPROTEIN 87F-RELATED"/>
    <property type="match status" value="1"/>
</dbReference>
<gene>
    <name evidence="5" type="ORF">KP509_23G050400</name>
</gene>
<dbReference type="SUPFAM" id="SSF54928">
    <property type="entry name" value="RNA-binding domain, RBD"/>
    <property type="match status" value="1"/>
</dbReference>
<dbReference type="OrthoDB" id="1936101at2759"/>
<dbReference type="EMBL" id="CM035428">
    <property type="protein sequence ID" value="KAH7301961.1"/>
    <property type="molecule type" value="Genomic_DNA"/>
</dbReference>
<protein>
    <recommendedName>
        <fullName evidence="4">RRM domain-containing protein</fullName>
    </recommendedName>
</protein>
<dbReference type="InterPro" id="IPR012677">
    <property type="entry name" value="Nucleotide-bd_a/b_plait_sf"/>
</dbReference>
<organism evidence="5 6">
    <name type="scientific">Ceratopteris richardii</name>
    <name type="common">Triangle waterfern</name>
    <dbReference type="NCBI Taxonomy" id="49495"/>
    <lineage>
        <taxon>Eukaryota</taxon>
        <taxon>Viridiplantae</taxon>
        <taxon>Streptophyta</taxon>
        <taxon>Embryophyta</taxon>
        <taxon>Tracheophyta</taxon>
        <taxon>Polypodiopsida</taxon>
        <taxon>Polypodiidae</taxon>
        <taxon>Polypodiales</taxon>
        <taxon>Pteridineae</taxon>
        <taxon>Pteridaceae</taxon>
        <taxon>Parkerioideae</taxon>
        <taxon>Ceratopteris</taxon>
    </lineage>
</organism>
<dbReference type="GO" id="GO:0003723">
    <property type="term" value="F:RNA binding"/>
    <property type="evidence" value="ECO:0007669"/>
    <property type="project" value="UniProtKB-UniRule"/>
</dbReference>
<feature type="region of interest" description="Disordered" evidence="3">
    <location>
        <begin position="208"/>
        <end position="234"/>
    </location>
</feature>
<dbReference type="InterPro" id="IPR035979">
    <property type="entry name" value="RBD_domain_sf"/>
</dbReference>
<feature type="compositionally biased region" description="Low complexity" evidence="3">
    <location>
        <begin position="338"/>
        <end position="380"/>
    </location>
</feature>
<feature type="region of interest" description="Disordered" evidence="3">
    <location>
        <begin position="276"/>
        <end position="297"/>
    </location>
</feature>